<feature type="domain" description="DUF4396" evidence="3">
    <location>
        <begin position="108"/>
        <end position="239"/>
    </location>
</feature>
<organism evidence="4 5">
    <name type="scientific">Haloarcula nitratireducens</name>
    <dbReference type="NCBI Taxonomy" id="2487749"/>
    <lineage>
        <taxon>Archaea</taxon>
        <taxon>Methanobacteriati</taxon>
        <taxon>Methanobacteriota</taxon>
        <taxon>Stenosarchaea group</taxon>
        <taxon>Halobacteria</taxon>
        <taxon>Halobacteriales</taxon>
        <taxon>Haloarculaceae</taxon>
        <taxon>Haloarcula</taxon>
    </lineage>
</organism>
<feature type="region of interest" description="Disordered" evidence="1">
    <location>
        <begin position="245"/>
        <end position="265"/>
    </location>
</feature>
<feature type="transmembrane region" description="Helical" evidence="2">
    <location>
        <begin position="42"/>
        <end position="62"/>
    </location>
</feature>
<proteinExistence type="predicted"/>
<evidence type="ECO:0000313" key="4">
    <source>
        <dbReference type="EMBL" id="MBX0296736.1"/>
    </source>
</evidence>
<evidence type="ECO:0000259" key="3">
    <source>
        <dbReference type="Pfam" id="PF14342"/>
    </source>
</evidence>
<name>A0AAW4PEI6_9EURY</name>
<dbReference type="Pfam" id="PF14342">
    <property type="entry name" value="DUF4396"/>
    <property type="match status" value="1"/>
</dbReference>
<feature type="transmembrane region" description="Helical" evidence="2">
    <location>
        <begin position="74"/>
        <end position="96"/>
    </location>
</feature>
<evidence type="ECO:0000256" key="1">
    <source>
        <dbReference type="SAM" id="MobiDB-lite"/>
    </source>
</evidence>
<dbReference type="InterPro" id="IPR025509">
    <property type="entry name" value="DUF4396"/>
</dbReference>
<comment type="caution">
    <text evidence="4">The sequence shown here is derived from an EMBL/GenBank/DDBJ whole genome shotgun (WGS) entry which is preliminary data.</text>
</comment>
<dbReference type="Proteomes" id="UP001430455">
    <property type="component" value="Unassembled WGS sequence"/>
</dbReference>
<keyword evidence="2" id="KW-1133">Transmembrane helix</keyword>
<gene>
    <name evidence="4" type="ORF">EGH23_17810</name>
</gene>
<reference evidence="4 5" key="1">
    <citation type="submission" date="2021-06" db="EMBL/GenBank/DDBJ databases">
        <title>Halomicroarcula sp. a new haloarchaeum isolated from saline soil.</title>
        <authorList>
            <person name="Duran-Viseras A."/>
            <person name="Sanchez-Porro C."/>
            <person name="Ventosa A."/>
        </authorList>
    </citation>
    <scope>NUCLEOTIDE SEQUENCE [LARGE SCALE GENOMIC DNA]</scope>
    <source>
        <strain evidence="4 5">F27</strain>
    </source>
</reference>
<dbReference type="EMBL" id="RKLT01000010">
    <property type="protein sequence ID" value="MBX0296736.1"/>
    <property type="molecule type" value="Genomic_DNA"/>
</dbReference>
<feature type="transmembrane region" description="Helical" evidence="2">
    <location>
        <begin position="210"/>
        <end position="238"/>
    </location>
</feature>
<protein>
    <submittedName>
        <fullName evidence="4">DUF4396 domain-containing protein</fullName>
    </submittedName>
</protein>
<keyword evidence="5" id="KW-1185">Reference proteome</keyword>
<keyword evidence="2" id="KW-0812">Transmembrane</keyword>
<keyword evidence="2" id="KW-0472">Membrane</keyword>
<feature type="transmembrane region" description="Helical" evidence="2">
    <location>
        <begin position="142"/>
        <end position="165"/>
    </location>
</feature>
<dbReference type="AlphaFoldDB" id="A0AAW4PEI6"/>
<sequence length="265" mass="28605">MSEQALLALASSPLPSWAVQWAHQIEQAFAPARDIIKPVLASWWTLGIWAGLNITSLGVLWWDIRKRNQNLPSMMKFVWSLVIAYSGPLGLGVYWFTGRTQLESDSLWKTGFRSTSHCYSGCGMGEVIGITAATIILSFSTLWVTVVTFSLAYIAGWSLTVGPLMQEGVGFGEAMWDAFYSETPSITIMEIAAIGTDLLLAGGAKWTTPLFWTALLFSLTIGFIAAYPVNVALIMVGVKEGMGNPAEMDGSPSGSSGDRDTSSAD</sequence>
<evidence type="ECO:0000256" key="2">
    <source>
        <dbReference type="SAM" id="Phobius"/>
    </source>
</evidence>
<accession>A0AAW4PEI6</accession>
<evidence type="ECO:0000313" key="5">
    <source>
        <dbReference type="Proteomes" id="UP001430455"/>
    </source>
</evidence>